<feature type="region of interest" description="Disordered" evidence="13">
    <location>
        <begin position="395"/>
        <end position="427"/>
    </location>
</feature>
<keyword evidence="3 11" id="KW-0813">Transport</keyword>
<dbReference type="OrthoDB" id="8671598at2"/>
<evidence type="ECO:0000256" key="11">
    <source>
        <dbReference type="PROSITE-ProRule" id="PRU01360"/>
    </source>
</evidence>
<proteinExistence type="inferred from homology"/>
<dbReference type="PANTHER" id="PTHR30069">
    <property type="entry name" value="TONB-DEPENDENT OUTER MEMBRANE RECEPTOR"/>
    <property type="match status" value="1"/>
</dbReference>
<evidence type="ECO:0000256" key="4">
    <source>
        <dbReference type="ARBA" id="ARBA00022452"/>
    </source>
</evidence>
<protein>
    <submittedName>
        <fullName evidence="15">Outer membrane receptor for ferrienterochelin and colicins</fullName>
    </submittedName>
</protein>
<comment type="subcellular location">
    <subcellularLocation>
        <location evidence="1 11">Cell outer membrane</location>
        <topology evidence="1 11">Multi-pass membrane protein</topology>
    </subcellularLocation>
</comment>
<evidence type="ECO:0000256" key="9">
    <source>
        <dbReference type="ARBA" id="ARBA00023170"/>
    </source>
</evidence>
<dbReference type="STRING" id="76731.RD2015_3955"/>
<accession>A0A0U3E557</accession>
<dbReference type="InterPro" id="IPR012910">
    <property type="entry name" value="Plug_dom"/>
</dbReference>
<keyword evidence="7 12" id="KW-0798">TonB box</keyword>
<gene>
    <name evidence="15" type="ORF">RD2015_3955</name>
</gene>
<evidence type="ECO:0000256" key="14">
    <source>
        <dbReference type="SAM" id="SignalP"/>
    </source>
</evidence>
<feature type="compositionally biased region" description="Low complexity" evidence="13">
    <location>
        <begin position="50"/>
        <end position="62"/>
    </location>
</feature>
<keyword evidence="4 11" id="KW-1134">Transmembrane beta strand</keyword>
<evidence type="ECO:0000256" key="6">
    <source>
        <dbReference type="ARBA" id="ARBA00022729"/>
    </source>
</evidence>
<sequence length="825" mass="90038" precursor="true">MTRTCHPALRPISLALLTALSALAAPPLRAQTAPAPAPTPAAAPTPSAAPAPATAPTKAPAPARTPPAAPSPASTQAPAPAAPGAPSSPPKSPRADEDPQQLNRVEVQGRSSDDAQRRASTASKIIIGREEIERYGDSTIGEVLKRLPGVTTGGRPGRGGEVRMRGMGSGYTQILVNGERMPPGFSLDELPPDQIERIEVMRAPTAEFGARAVAGTINVVLREALQRRLNEVRAALATENGEVRPHLSWTRNDKLDDHGSAYNLTVNAMQNRQQEDINSRTVTLVPDTGDQTVLQTLGHTANTRKSINMTGRVQWRLDNGDTLALQPFVVVNRGTSASTFDQTQTPEIASGPDHYNFNHVESQGDNRSVMARLNAQWNKRLSDVSRLEIRAGVGRMSMTGNNNRREYEDSTLTRTQDDHTKSRDTSWSFNSKYSHQLPDEHNLVAGVEGEGTGRNQTRNCLENGSNCAYLLDFGDDVDASTRRLAAYAQDEWSVGKQWGFYAGLRWEGIQTDSKAVNYNVSNSSSVLTPLLHAVYKLDEKSREQIRASLTRSYRSPQLNDLIARPSVNSQYPCLNGVPCGTNAINYPDRMGNPDLKPEMATGVELGWEKYMTKGGLISANLFYRHINDLIRTVTALEDVSWSAQQRWVSKPRNIGTAQTWGLELEAKFRLDEYLTDAWPVNIRSNLSLFHSEVAGIQGPNNKLDQQPSYTANLGADYRLRSLPLTLGGSINYTPSNTIQQTTLTEISSDKKRVFDVFATWAVSSATSLRVSATNLAPLTYGTGSVSMVPARYAANGSLLSPAKIITGESTGRSFTLWQVRLEMKI</sequence>
<feature type="compositionally biased region" description="Pro residues" evidence="13">
    <location>
        <begin position="80"/>
        <end position="92"/>
    </location>
</feature>
<evidence type="ECO:0000256" key="8">
    <source>
        <dbReference type="ARBA" id="ARBA00023136"/>
    </source>
</evidence>
<dbReference type="InterPro" id="IPR039426">
    <property type="entry name" value="TonB-dep_rcpt-like"/>
</dbReference>
<comment type="similarity">
    <text evidence="2 11 12">Belongs to the TonB-dependent receptor family.</text>
</comment>
<keyword evidence="5 11" id="KW-0812">Transmembrane</keyword>
<keyword evidence="9 15" id="KW-0675">Receptor</keyword>
<keyword evidence="6 14" id="KW-0732">Signal</keyword>
<evidence type="ECO:0000313" key="15">
    <source>
        <dbReference type="EMBL" id="ALV08405.1"/>
    </source>
</evidence>
<feature type="compositionally biased region" description="Pro residues" evidence="13">
    <location>
        <begin position="35"/>
        <end position="49"/>
    </location>
</feature>
<evidence type="ECO:0000256" key="10">
    <source>
        <dbReference type="ARBA" id="ARBA00023237"/>
    </source>
</evidence>
<organism evidence="15 16">
    <name type="scientific">Roseateles depolymerans</name>
    <dbReference type="NCBI Taxonomy" id="76731"/>
    <lineage>
        <taxon>Bacteria</taxon>
        <taxon>Pseudomonadati</taxon>
        <taxon>Pseudomonadota</taxon>
        <taxon>Betaproteobacteria</taxon>
        <taxon>Burkholderiales</taxon>
        <taxon>Sphaerotilaceae</taxon>
        <taxon>Roseateles</taxon>
    </lineage>
</organism>
<dbReference type="Pfam" id="PF07715">
    <property type="entry name" value="Plug"/>
    <property type="match status" value="1"/>
</dbReference>
<dbReference type="CDD" id="cd01347">
    <property type="entry name" value="ligand_gated_channel"/>
    <property type="match status" value="1"/>
</dbReference>
<dbReference type="Gene3D" id="2.40.170.20">
    <property type="entry name" value="TonB-dependent receptor, beta-barrel domain"/>
    <property type="match status" value="1"/>
</dbReference>
<dbReference type="Proteomes" id="UP000060699">
    <property type="component" value="Chromosome"/>
</dbReference>
<dbReference type="EMBL" id="CP013729">
    <property type="protein sequence ID" value="ALV08405.1"/>
    <property type="molecule type" value="Genomic_DNA"/>
</dbReference>
<dbReference type="InterPro" id="IPR037066">
    <property type="entry name" value="Plug_dom_sf"/>
</dbReference>
<dbReference type="AlphaFoldDB" id="A0A0U3E557"/>
<keyword evidence="10 11" id="KW-0998">Cell outer membrane</keyword>
<feature type="region of interest" description="Disordered" evidence="13">
    <location>
        <begin position="30"/>
        <end position="100"/>
    </location>
</feature>
<evidence type="ECO:0000313" key="16">
    <source>
        <dbReference type="Proteomes" id="UP000060699"/>
    </source>
</evidence>
<name>A0A0U3E557_9BURK</name>
<evidence type="ECO:0000256" key="7">
    <source>
        <dbReference type="ARBA" id="ARBA00023077"/>
    </source>
</evidence>
<dbReference type="GO" id="GO:0015344">
    <property type="term" value="F:siderophore uptake transmembrane transporter activity"/>
    <property type="evidence" value="ECO:0007669"/>
    <property type="project" value="TreeGrafter"/>
</dbReference>
<keyword evidence="16" id="KW-1185">Reference proteome</keyword>
<dbReference type="InterPro" id="IPR036942">
    <property type="entry name" value="Beta-barrel_TonB_sf"/>
</dbReference>
<reference evidence="15 16" key="1">
    <citation type="submission" date="2015-12" db="EMBL/GenBank/DDBJ databases">
        <title>Complete genome of Roseateles depolymerans KCTC 42856.</title>
        <authorList>
            <person name="Kim K.M."/>
        </authorList>
    </citation>
    <scope>NUCLEOTIDE SEQUENCE [LARGE SCALE GENOMIC DNA]</scope>
    <source>
        <strain evidence="15 16">KCTC 42856</strain>
    </source>
</reference>
<evidence type="ECO:0000256" key="5">
    <source>
        <dbReference type="ARBA" id="ARBA00022692"/>
    </source>
</evidence>
<dbReference type="Gene3D" id="2.170.130.10">
    <property type="entry name" value="TonB-dependent receptor, plug domain"/>
    <property type="match status" value="1"/>
</dbReference>
<evidence type="ECO:0000256" key="1">
    <source>
        <dbReference type="ARBA" id="ARBA00004571"/>
    </source>
</evidence>
<keyword evidence="8 11" id="KW-0472">Membrane</keyword>
<evidence type="ECO:0000256" key="2">
    <source>
        <dbReference type="ARBA" id="ARBA00009810"/>
    </source>
</evidence>
<dbReference type="RefSeq" id="WP_147306915.1">
    <property type="nucleotide sequence ID" value="NZ_CP013729.1"/>
</dbReference>
<dbReference type="InterPro" id="IPR000531">
    <property type="entry name" value="Beta-barrel_TonB"/>
</dbReference>
<dbReference type="GO" id="GO:0044718">
    <property type="term" value="P:siderophore transmembrane transport"/>
    <property type="evidence" value="ECO:0007669"/>
    <property type="project" value="TreeGrafter"/>
</dbReference>
<dbReference type="Pfam" id="PF00593">
    <property type="entry name" value="TonB_dep_Rec_b-barrel"/>
    <property type="match status" value="1"/>
</dbReference>
<dbReference type="PANTHER" id="PTHR30069:SF29">
    <property type="entry name" value="HEMOGLOBIN AND HEMOGLOBIN-HAPTOGLOBIN-BINDING PROTEIN 1-RELATED"/>
    <property type="match status" value="1"/>
</dbReference>
<dbReference type="GO" id="GO:0009279">
    <property type="term" value="C:cell outer membrane"/>
    <property type="evidence" value="ECO:0007669"/>
    <property type="project" value="UniProtKB-SubCell"/>
</dbReference>
<feature type="signal peptide" evidence="14">
    <location>
        <begin position="1"/>
        <end position="24"/>
    </location>
</feature>
<dbReference type="KEGG" id="rdp:RD2015_3955"/>
<evidence type="ECO:0000256" key="13">
    <source>
        <dbReference type="SAM" id="MobiDB-lite"/>
    </source>
</evidence>
<evidence type="ECO:0000256" key="3">
    <source>
        <dbReference type="ARBA" id="ARBA00022448"/>
    </source>
</evidence>
<feature type="chain" id="PRO_5043512018" evidence="14">
    <location>
        <begin position="25"/>
        <end position="825"/>
    </location>
</feature>
<dbReference type="SUPFAM" id="SSF56935">
    <property type="entry name" value="Porins"/>
    <property type="match status" value="1"/>
</dbReference>
<dbReference type="PROSITE" id="PS52016">
    <property type="entry name" value="TONB_DEPENDENT_REC_3"/>
    <property type="match status" value="1"/>
</dbReference>
<evidence type="ECO:0000256" key="12">
    <source>
        <dbReference type="RuleBase" id="RU003357"/>
    </source>
</evidence>
<feature type="compositionally biased region" description="Basic and acidic residues" evidence="13">
    <location>
        <begin position="415"/>
        <end position="424"/>
    </location>
</feature>